<keyword evidence="3" id="KW-0378">Hydrolase</keyword>
<dbReference type="PANTHER" id="PTHR46018:SF2">
    <property type="entry name" value="ZINC PHOSPHODIESTERASE ELAC PROTEIN 1"/>
    <property type="match status" value="1"/>
</dbReference>
<evidence type="ECO:0000256" key="2">
    <source>
        <dbReference type="ARBA" id="ARBA00022759"/>
    </source>
</evidence>
<keyword evidence="6" id="KW-1185">Reference proteome</keyword>
<evidence type="ECO:0000256" key="1">
    <source>
        <dbReference type="ARBA" id="ARBA00022722"/>
    </source>
</evidence>
<keyword evidence="1" id="KW-0540">Nuclease</keyword>
<dbReference type="OrthoDB" id="4137979at2"/>
<dbReference type="AlphaFoldDB" id="A0A4P7QEE8"/>
<dbReference type="SUPFAM" id="SSF56281">
    <property type="entry name" value="Metallo-hydrolase/oxidoreductase"/>
    <property type="match status" value="1"/>
</dbReference>
<sequence length="332" mass="36344">MESSIITLGTAGGPRVWTPADGAEPRCGIATAVVVGDRWYLVDCGQSVYRQIMKAGLNINNLGGIFITHLHSDHTIDLVNVLALSFPNFTRPLPQVPVYGPGNRGALPPVSPRATENVEPVFADDPTPGMKQIVDYTLRSHATDINDRVLDNLRPNPLEIWRGVDIELPEDCGFDANDNPHPDMAPFVIHEDDWVTVTATLVVHPPIAPSFAFRFDTRDGKSVVISGDTRHSENLTRLSEGSDVLLHEAIDVDWIYRFNDVNTEMGRAAIDHHKKSHTLPEDAGRVAADASVGTLALHHLVPGTSPNQVWERATSTYSGKLLIPNDMDIIPL</sequence>
<dbReference type="KEGG" id="cee:CENDO_03405"/>
<dbReference type="InterPro" id="IPR001279">
    <property type="entry name" value="Metallo-B-lactamas"/>
</dbReference>
<gene>
    <name evidence="5" type="ORF">CENDO_03405</name>
</gene>
<feature type="domain" description="Metallo-beta-lactamase" evidence="4">
    <location>
        <begin position="31"/>
        <end position="81"/>
    </location>
</feature>
<dbReference type="CDD" id="cd07719">
    <property type="entry name" value="arylsulfatase_AtsA-like_MBL-fold"/>
    <property type="match status" value="1"/>
</dbReference>
<reference evidence="5 6" key="1">
    <citation type="submission" date="2019-04" db="EMBL/GenBank/DDBJ databases">
        <title>Corynebacterium endometrii sp. nov., isolated from the uterus of a cow with endometritis.</title>
        <authorList>
            <person name="Ballas P."/>
            <person name="Ruckert C."/>
            <person name="Wagener K."/>
            <person name="Drillich M."/>
            <person name="Kaempfer P."/>
            <person name="Busse H.-J."/>
            <person name="Ehling-Schulz M."/>
        </authorList>
    </citation>
    <scope>NUCLEOTIDE SEQUENCE [LARGE SCALE GENOMIC DNA]</scope>
    <source>
        <strain evidence="5 6">LMM-1653</strain>
    </source>
</reference>
<dbReference type="EMBL" id="CP039247">
    <property type="protein sequence ID" value="QCB27975.1"/>
    <property type="molecule type" value="Genomic_DNA"/>
</dbReference>
<keyword evidence="2" id="KW-0255">Endonuclease</keyword>
<dbReference type="RefSeq" id="WP_136140775.1">
    <property type="nucleotide sequence ID" value="NZ_CP039247.1"/>
</dbReference>
<accession>A0A4P7QEE8</accession>
<organism evidence="5 6">
    <name type="scientific">Corynebacterium endometrii</name>
    <dbReference type="NCBI Taxonomy" id="2488819"/>
    <lineage>
        <taxon>Bacteria</taxon>
        <taxon>Bacillati</taxon>
        <taxon>Actinomycetota</taxon>
        <taxon>Actinomycetes</taxon>
        <taxon>Mycobacteriales</taxon>
        <taxon>Corynebacteriaceae</taxon>
        <taxon>Corynebacterium</taxon>
    </lineage>
</organism>
<evidence type="ECO:0000313" key="5">
    <source>
        <dbReference type="EMBL" id="QCB27975.1"/>
    </source>
</evidence>
<dbReference type="Gene3D" id="3.60.15.10">
    <property type="entry name" value="Ribonuclease Z/Hydroxyacylglutathione hydrolase-like"/>
    <property type="match status" value="1"/>
</dbReference>
<proteinExistence type="predicted"/>
<dbReference type="Proteomes" id="UP000296352">
    <property type="component" value="Chromosome"/>
</dbReference>
<evidence type="ECO:0000256" key="3">
    <source>
        <dbReference type="ARBA" id="ARBA00022801"/>
    </source>
</evidence>
<name>A0A4P7QEE8_9CORY</name>
<dbReference type="InterPro" id="IPR036866">
    <property type="entry name" value="RibonucZ/Hydroxyglut_hydro"/>
</dbReference>
<dbReference type="Pfam" id="PF00753">
    <property type="entry name" value="Lactamase_B"/>
    <property type="match status" value="1"/>
</dbReference>
<evidence type="ECO:0000313" key="6">
    <source>
        <dbReference type="Proteomes" id="UP000296352"/>
    </source>
</evidence>
<protein>
    <submittedName>
        <fullName evidence="5">Ribonuclease Z</fullName>
    </submittedName>
</protein>
<evidence type="ECO:0000259" key="4">
    <source>
        <dbReference type="Pfam" id="PF00753"/>
    </source>
</evidence>
<dbReference type="PANTHER" id="PTHR46018">
    <property type="entry name" value="ZINC PHOSPHODIESTERASE ELAC PROTEIN 1"/>
    <property type="match status" value="1"/>
</dbReference>
<dbReference type="GO" id="GO:0042781">
    <property type="term" value="F:3'-tRNA processing endoribonuclease activity"/>
    <property type="evidence" value="ECO:0007669"/>
    <property type="project" value="TreeGrafter"/>
</dbReference>
<dbReference type="InterPro" id="IPR044094">
    <property type="entry name" value="AtsA-like_MBL-fold"/>
</dbReference>